<evidence type="ECO:0000313" key="2">
    <source>
        <dbReference type="EMBL" id="TGZ85097.1"/>
    </source>
</evidence>
<evidence type="ECO:0000313" key="3">
    <source>
        <dbReference type="Proteomes" id="UP000298138"/>
    </source>
</evidence>
<accession>A0A4S2N749</accession>
<gene>
    <name evidence="2" type="ORF">EX30DRAFT_361012</name>
</gene>
<proteinExistence type="predicted"/>
<dbReference type="Proteomes" id="UP000298138">
    <property type="component" value="Unassembled WGS sequence"/>
</dbReference>
<feature type="region of interest" description="Disordered" evidence="1">
    <location>
        <begin position="93"/>
        <end position="147"/>
    </location>
</feature>
<feature type="region of interest" description="Disordered" evidence="1">
    <location>
        <begin position="32"/>
        <end position="56"/>
    </location>
</feature>
<dbReference type="InParanoid" id="A0A4S2N749"/>
<feature type="compositionally biased region" description="Basic residues" evidence="1">
    <location>
        <begin position="98"/>
        <end position="147"/>
    </location>
</feature>
<reference evidence="2 3" key="1">
    <citation type="submission" date="2019-04" db="EMBL/GenBank/DDBJ databases">
        <title>Comparative genomics and transcriptomics to analyze fruiting body development in filamentous ascomycetes.</title>
        <authorList>
            <consortium name="DOE Joint Genome Institute"/>
            <person name="Lutkenhaus R."/>
            <person name="Traeger S."/>
            <person name="Breuer J."/>
            <person name="Kuo A."/>
            <person name="Lipzen A."/>
            <person name="Pangilinan J."/>
            <person name="Dilworth D."/>
            <person name="Sandor L."/>
            <person name="Poggeler S."/>
            <person name="Barry K."/>
            <person name="Grigoriev I.V."/>
            <person name="Nowrousian M."/>
        </authorList>
    </citation>
    <scope>NUCLEOTIDE SEQUENCE [LARGE SCALE GENOMIC DNA]</scope>
    <source>
        <strain evidence="2 3">CBS 389.68</strain>
    </source>
</reference>
<evidence type="ECO:0000256" key="1">
    <source>
        <dbReference type="SAM" id="MobiDB-lite"/>
    </source>
</evidence>
<feature type="compositionally biased region" description="Polar residues" evidence="1">
    <location>
        <begin position="32"/>
        <end position="52"/>
    </location>
</feature>
<dbReference type="AlphaFoldDB" id="A0A4S2N749"/>
<keyword evidence="3" id="KW-1185">Reference proteome</keyword>
<sequence>MSPLPTANSPITPQNVVLSIQRRFIWQIPFSDSSSTHTINKPQTNNNSNTAGNDVHHRHLDVDPQRQRQCYCPQPQYHLETFDTECIRDASKQDETHKKKQLAKQKAKKKKKKQKAKKKKKKAKQKRRAKARKAQAQRKAKHKKLKLKLKSKRETVVALRKMGMEHEREMVNLRRGLDMQLMGTVEGMEIEGVLKGLAQRLGQGRERIWIWI</sequence>
<protein>
    <submittedName>
        <fullName evidence="2">Uncharacterized protein</fullName>
    </submittedName>
</protein>
<name>A0A4S2N749_9PEZI</name>
<dbReference type="EMBL" id="ML220112">
    <property type="protein sequence ID" value="TGZ85097.1"/>
    <property type="molecule type" value="Genomic_DNA"/>
</dbReference>
<organism evidence="2 3">
    <name type="scientific">Ascodesmis nigricans</name>
    <dbReference type="NCBI Taxonomy" id="341454"/>
    <lineage>
        <taxon>Eukaryota</taxon>
        <taxon>Fungi</taxon>
        <taxon>Dikarya</taxon>
        <taxon>Ascomycota</taxon>
        <taxon>Pezizomycotina</taxon>
        <taxon>Pezizomycetes</taxon>
        <taxon>Pezizales</taxon>
        <taxon>Ascodesmidaceae</taxon>
        <taxon>Ascodesmis</taxon>
    </lineage>
</organism>